<evidence type="ECO:0000313" key="6">
    <source>
        <dbReference type="Proteomes" id="UP000288259"/>
    </source>
</evidence>
<dbReference type="InterPro" id="IPR027417">
    <property type="entry name" value="P-loop_NTPase"/>
</dbReference>
<dbReference type="Gene3D" id="3.40.50.300">
    <property type="entry name" value="P-loop containing nucleotide triphosphate hydrolases"/>
    <property type="match status" value="1"/>
</dbReference>
<dbReference type="SUPFAM" id="SSF52540">
    <property type="entry name" value="P-loop containing nucleoside triphosphate hydrolases"/>
    <property type="match status" value="1"/>
</dbReference>
<evidence type="ECO:0000313" key="5">
    <source>
        <dbReference type="EMBL" id="RUO60221.1"/>
    </source>
</evidence>
<evidence type="ECO:0000256" key="2">
    <source>
        <dbReference type="ARBA" id="ARBA00022741"/>
    </source>
</evidence>
<name>A0A432YGZ4_9GAMM</name>
<evidence type="ECO:0000259" key="4">
    <source>
        <dbReference type="PROSITE" id="PS50893"/>
    </source>
</evidence>
<dbReference type="OrthoDB" id="9802264at2"/>
<protein>
    <recommendedName>
        <fullName evidence="4">ABC transporter domain-containing protein</fullName>
    </recommendedName>
</protein>
<accession>A0A432YGZ4</accession>
<dbReference type="EMBL" id="PIPY01000007">
    <property type="protein sequence ID" value="RUO60221.1"/>
    <property type="molecule type" value="Genomic_DNA"/>
</dbReference>
<feature type="domain" description="ABC transporter" evidence="4">
    <location>
        <begin position="11"/>
        <end position="226"/>
    </location>
</feature>
<dbReference type="InterPro" id="IPR003439">
    <property type="entry name" value="ABC_transporter-like_ATP-bd"/>
</dbReference>
<dbReference type="AlphaFoldDB" id="A0A432YGZ4"/>
<dbReference type="PANTHER" id="PTHR42781:SF4">
    <property type="entry name" value="SPERMIDINE_PUTRESCINE IMPORT ATP-BINDING PROTEIN POTA"/>
    <property type="match status" value="1"/>
</dbReference>
<dbReference type="InterPro" id="IPR003593">
    <property type="entry name" value="AAA+_ATPase"/>
</dbReference>
<dbReference type="Proteomes" id="UP000288259">
    <property type="component" value="Unassembled WGS sequence"/>
</dbReference>
<dbReference type="Pfam" id="PF00005">
    <property type="entry name" value="ABC_tran"/>
    <property type="match status" value="1"/>
</dbReference>
<evidence type="ECO:0000256" key="1">
    <source>
        <dbReference type="ARBA" id="ARBA00022448"/>
    </source>
</evidence>
<keyword evidence="1" id="KW-0813">Transport</keyword>
<dbReference type="RefSeq" id="WP_126754628.1">
    <property type="nucleotide sequence ID" value="NZ_PIPY01000007.1"/>
</dbReference>
<comment type="caution">
    <text evidence="5">The sequence shown here is derived from an EMBL/GenBank/DDBJ whole genome shotgun (WGS) entry which is preliminary data.</text>
</comment>
<dbReference type="PROSITE" id="PS50893">
    <property type="entry name" value="ABC_TRANSPORTER_2"/>
    <property type="match status" value="1"/>
</dbReference>
<organism evidence="5 6">
    <name type="scientific">Pseudidiomarina insulisalsae</name>
    <dbReference type="NCBI Taxonomy" id="575789"/>
    <lineage>
        <taxon>Bacteria</taxon>
        <taxon>Pseudomonadati</taxon>
        <taxon>Pseudomonadota</taxon>
        <taxon>Gammaproteobacteria</taxon>
        <taxon>Alteromonadales</taxon>
        <taxon>Idiomarinaceae</taxon>
        <taxon>Pseudidiomarina</taxon>
    </lineage>
</organism>
<keyword evidence="3" id="KW-0067">ATP-binding</keyword>
<proteinExistence type="predicted"/>
<dbReference type="InterPro" id="IPR050093">
    <property type="entry name" value="ABC_SmlMolc_Importer"/>
</dbReference>
<dbReference type="GO" id="GO:0016887">
    <property type="term" value="F:ATP hydrolysis activity"/>
    <property type="evidence" value="ECO:0007669"/>
    <property type="project" value="InterPro"/>
</dbReference>
<dbReference type="PROSITE" id="PS00211">
    <property type="entry name" value="ABC_TRANSPORTER_1"/>
    <property type="match status" value="1"/>
</dbReference>
<reference evidence="6" key="1">
    <citation type="journal article" date="2018" name="Front. Microbiol.">
        <title>Genome-Based Analysis Reveals the Taxonomy and Diversity of the Family Idiomarinaceae.</title>
        <authorList>
            <person name="Liu Y."/>
            <person name="Lai Q."/>
            <person name="Shao Z."/>
        </authorList>
    </citation>
    <scope>NUCLEOTIDE SEQUENCE [LARGE SCALE GENOMIC DNA]</scope>
    <source>
        <strain evidence="6">CVS-6</strain>
    </source>
</reference>
<dbReference type="InterPro" id="IPR017871">
    <property type="entry name" value="ABC_transporter-like_CS"/>
</dbReference>
<keyword evidence="6" id="KW-1185">Reference proteome</keyword>
<keyword evidence="2" id="KW-0547">Nucleotide-binding</keyword>
<evidence type="ECO:0000256" key="3">
    <source>
        <dbReference type="ARBA" id="ARBA00022840"/>
    </source>
</evidence>
<dbReference type="SMART" id="SM00382">
    <property type="entry name" value="AAA"/>
    <property type="match status" value="1"/>
</dbReference>
<sequence length="226" mass="25302">MNKHRAADSSVELSRCQLLWRDGKQVELPPCQLAPGETLGVMGPSGCGKSTWLRWLLGVQQDYVDVAGAIYFGSRRVDHLPIEERSTGMVMQDQSLFPHYSVADNLAFALRAQRLGRQQRQQVIAGQLDALGLAGYQQRLPQQLSGGEKARISLLRAVLARPQLILLDEPFNGLDAARRRQVCEWTYAFLREQRIAAIIVSHDAADLSGAQQRLQWPESGNRKDEE</sequence>
<dbReference type="GO" id="GO:0005524">
    <property type="term" value="F:ATP binding"/>
    <property type="evidence" value="ECO:0007669"/>
    <property type="project" value="UniProtKB-KW"/>
</dbReference>
<gene>
    <name evidence="5" type="ORF">CWI71_07365</name>
</gene>
<dbReference type="PANTHER" id="PTHR42781">
    <property type="entry name" value="SPERMIDINE/PUTRESCINE IMPORT ATP-BINDING PROTEIN POTA"/>
    <property type="match status" value="1"/>
</dbReference>